<dbReference type="Pfam" id="PF14417">
    <property type="entry name" value="MEDS"/>
    <property type="match status" value="1"/>
</dbReference>
<accession>A0A2T0B7X3</accession>
<dbReference type="InterPro" id="IPR025847">
    <property type="entry name" value="MEDS_domain"/>
</dbReference>
<evidence type="ECO:0000259" key="1">
    <source>
        <dbReference type="Pfam" id="PF14417"/>
    </source>
</evidence>
<reference evidence="2 3" key="1">
    <citation type="submission" date="2018-03" db="EMBL/GenBank/DDBJ databases">
        <title>Genome sequence of Clostridium luticellarii DSM 29923.</title>
        <authorList>
            <person name="Poehlein A."/>
            <person name="Daniel R."/>
        </authorList>
    </citation>
    <scope>NUCLEOTIDE SEQUENCE [LARGE SCALE GENOMIC DNA]</scope>
    <source>
        <strain evidence="2 3">DSM 29923</strain>
    </source>
</reference>
<comment type="caution">
    <text evidence="2">The sequence shown here is derived from an EMBL/GenBank/DDBJ whole genome shotgun (WGS) entry which is preliminary data.</text>
</comment>
<dbReference type="RefSeq" id="WP_106010924.1">
    <property type="nucleotide sequence ID" value="NZ_JALCPJ010000004.1"/>
</dbReference>
<evidence type="ECO:0000313" key="2">
    <source>
        <dbReference type="EMBL" id="PRR79984.1"/>
    </source>
</evidence>
<dbReference type="OrthoDB" id="1925880at2"/>
<feature type="domain" description="MEDS" evidence="1">
    <location>
        <begin position="10"/>
        <end position="163"/>
    </location>
</feature>
<dbReference type="Proteomes" id="UP000237798">
    <property type="component" value="Unassembled WGS sequence"/>
</dbReference>
<evidence type="ECO:0000313" key="3">
    <source>
        <dbReference type="Proteomes" id="UP000237798"/>
    </source>
</evidence>
<gene>
    <name evidence="2" type="ORF">CLLU_33820</name>
</gene>
<protein>
    <recommendedName>
        <fullName evidence="1">MEDS domain-containing protein</fullName>
    </recommendedName>
</protein>
<name>A0A2T0B7X3_9CLOT</name>
<keyword evidence="3" id="KW-1185">Reference proteome</keyword>
<dbReference type="EMBL" id="PVXP01000091">
    <property type="protein sequence ID" value="PRR79984.1"/>
    <property type="molecule type" value="Genomic_DNA"/>
</dbReference>
<sequence>MINSDIFGFHSSFYYYGLEHLVLNMCKYIKDGIDKREKACIYTDQRIYLNLSKYLGEYGSYVECFDAGEMMNYYKKMKLDKIKLDLSKFIERNIEKGYTGIRFILQIDYVISKTCVEDFLRLDKDISNIISGARASCMCIYDFEDYLNNKDFIDDNVLKESYKNHFFRLYNGELKEHNLLMNLK</sequence>
<dbReference type="AlphaFoldDB" id="A0A2T0B7X3"/>
<organism evidence="2 3">
    <name type="scientific">Clostridium luticellarii</name>
    <dbReference type="NCBI Taxonomy" id="1691940"/>
    <lineage>
        <taxon>Bacteria</taxon>
        <taxon>Bacillati</taxon>
        <taxon>Bacillota</taxon>
        <taxon>Clostridia</taxon>
        <taxon>Eubacteriales</taxon>
        <taxon>Clostridiaceae</taxon>
        <taxon>Clostridium</taxon>
    </lineage>
</organism>
<proteinExistence type="predicted"/>